<gene>
    <name evidence="3" type="primary">egtC</name>
    <name evidence="3" type="ORF">HLUCCA11_07540</name>
</gene>
<dbReference type="InterPro" id="IPR029055">
    <property type="entry name" value="Ntn_hydrolases_N"/>
</dbReference>
<dbReference type="Pfam" id="PF13230">
    <property type="entry name" value="GATase_4"/>
    <property type="match status" value="1"/>
</dbReference>
<dbReference type="InterPro" id="IPR017932">
    <property type="entry name" value="GATase_2_dom"/>
</dbReference>
<organism evidence="3 4">
    <name type="scientific">Phormidesmis priestleyi Ana</name>
    <dbReference type="NCBI Taxonomy" id="1666911"/>
    <lineage>
        <taxon>Bacteria</taxon>
        <taxon>Bacillati</taxon>
        <taxon>Cyanobacteriota</taxon>
        <taxon>Cyanophyceae</taxon>
        <taxon>Leptolyngbyales</taxon>
        <taxon>Leptolyngbyaceae</taxon>
        <taxon>Phormidesmis</taxon>
    </lineage>
</organism>
<keyword evidence="1" id="KW-0315">Glutamine amidotransferase</keyword>
<comment type="caution">
    <text evidence="3">The sequence shown here is derived from an EMBL/GenBank/DDBJ whole genome shotgun (WGS) entry which is preliminary data.</text>
</comment>
<dbReference type="Gene3D" id="3.60.20.10">
    <property type="entry name" value="Glutamine Phosphoribosylpyrophosphate, subunit 1, domain 1"/>
    <property type="match status" value="1"/>
</dbReference>
<dbReference type="InterPro" id="IPR026869">
    <property type="entry name" value="EgtC-like"/>
</dbReference>
<evidence type="ECO:0000256" key="1">
    <source>
        <dbReference type="ARBA" id="ARBA00022962"/>
    </source>
</evidence>
<dbReference type="NCBIfam" id="TIGR03442">
    <property type="entry name" value="ergothioneine biosynthesis protein EgtC"/>
    <property type="match status" value="1"/>
</dbReference>
<proteinExistence type="predicted"/>
<evidence type="ECO:0000313" key="4">
    <source>
        <dbReference type="Proteomes" id="UP000050465"/>
    </source>
</evidence>
<dbReference type="STRING" id="1666911.HLUCCA11_07540"/>
<evidence type="ECO:0000313" key="3">
    <source>
        <dbReference type="EMBL" id="KPQ36055.1"/>
    </source>
</evidence>
<protein>
    <submittedName>
        <fullName evidence="3">Ergothioneine biosynthesis protein EgtC</fullName>
    </submittedName>
</protein>
<dbReference type="InterPro" id="IPR052373">
    <property type="entry name" value="Gamma-glu_amide_hydrolase"/>
</dbReference>
<dbReference type="GO" id="GO:0052699">
    <property type="term" value="P:ergothioneine biosynthetic process"/>
    <property type="evidence" value="ECO:0007669"/>
    <property type="project" value="InterPro"/>
</dbReference>
<dbReference type="AlphaFoldDB" id="A0A0P7ZM31"/>
<name>A0A0P7ZM31_9CYAN</name>
<feature type="domain" description="Glutamine amidotransferase type-2" evidence="2">
    <location>
        <begin position="2"/>
        <end position="266"/>
    </location>
</feature>
<dbReference type="InterPro" id="IPR017808">
    <property type="entry name" value="EgtC"/>
</dbReference>
<dbReference type="PANTHER" id="PTHR43187">
    <property type="entry name" value="GLUTAMINE AMIDOTRANSFERASE DUG3-RELATED"/>
    <property type="match status" value="1"/>
</dbReference>
<sequence length="288" mass="32425">MCRILGYLGPPISPDQLVLNPEHSLLVQSYQPKEMKSAILNGDGFGFGWYAPDLAEKPFIYRNPLPMWNDQNLPDLCRYVQTTSFLANVRSATTQMPVELGNCQPFAYQQMMFVHNGLIENFYDTLYRPIREQLCDVAYRSIKGQTDSEHIFALLVHYLETHPGIDLADALSKTTAHLAAMAQKAEVHIAMNIILSTGDRLVAVRFDNQKKAPSLYLLNSPSQFPRHYHSQFPHHFPKSVIFASEPLFQGDWQPYPEGEVISIGSDLKITTHSTGHSIGHSIGHSTVT</sequence>
<accession>A0A0P7ZM31</accession>
<dbReference type="PATRIC" id="fig|1666911.3.peg.3812"/>
<dbReference type="CDD" id="cd01908">
    <property type="entry name" value="YafJ"/>
    <property type="match status" value="1"/>
</dbReference>
<evidence type="ECO:0000259" key="2">
    <source>
        <dbReference type="PROSITE" id="PS51278"/>
    </source>
</evidence>
<dbReference type="SUPFAM" id="SSF56235">
    <property type="entry name" value="N-terminal nucleophile aminohydrolases (Ntn hydrolases)"/>
    <property type="match status" value="1"/>
</dbReference>
<dbReference type="PANTHER" id="PTHR43187:SF1">
    <property type="entry name" value="GLUTAMINE AMIDOTRANSFERASE DUG3-RELATED"/>
    <property type="match status" value="1"/>
</dbReference>
<reference evidence="3 4" key="1">
    <citation type="submission" date="2015-09" db="EMBL/GenBank/DDBJ databases">
        <title>Identification and resolution of microdiversity through metagenomic sequencing of parallel consortia.</title>
        <authorList>
            <person name="Nelson W.C."/>
            <person name="Romine M.F."/>
            <person name="Lindemann S.R."/>
        </authorList>
    </citation>
    <scope>NUCLEOTIDE SEQUENCE [LARGE SCALE GENOMIC DNA]</scope>
    <source>
        <strain evidence="3">Ana</strain>
    </source>
</reference>
<dbReference type="PROSITE" id="PS51278">
    <property type="entry name" value="GATASE_TYPE_2"/>
    <property type="match status" value="1"/>
</dbReference>
<dbReference type="EMBL" id="LJZR01000008">
    <property type="protein sequence ID" value="KPQ36055.1"/>
    <property type="molecule type" value="Genomic_DNA"/>
</dbReference>
<dbReference type="Proteomes" id="UP000050465">
    <property type="component" value="Unassembled WGS sequence"/>
</dbReference>